<proteinExistence type="predicted"/>
<protein>
    <submittedName>
        <fullName evidence="1">Uncharacterized protein</fullName>
    </submittedName>
</protein>
<organism evidence="1 2">
    <name type="scientific">Candidatus Woesebacteria bacterium RIFCSPHIGHO2_01_FULL_44_21</name>
    <dbReference type="NCBI Taxonomy" id="1802503"/>
    <lineage>
        <taxon>Bacteria</taxon>
        <taxon>Candidatus Woeseibacteriota</taxon>
    </lineage>
</organism>
<dbReference type="Proteomes" id="UP000178870">
    <property type="component" value="Unassembled WGS sequence"/>
</dbReference>
<comment type="caution">
    <text evidence="1">The sequence shown here is derived from an EMBL/GenBank/DDBJ whole genome shotgun (WGS) entry which is preliminary data.</text>
</comment>
<evidence type="ECO:0000313" key="2">
    <source>
        <dbReference type="Proteomes" id="UP000178870"/>
    </source>
</evidence>
<reference evidence="1 2" key="1">
    <citation type="journal article" date="2016" name="Nat. Commun.">
        <title>Thousands of microbial genomes shed light on interconnected biogeochemical processes in an aquifer system.</title>
        <authorList>
            <person name="Anantharaman K."/>
            <person name="Brown C.T."/>
            <person name="Hug L.A."/>
            <person name="Sharon I."/>
            <person name="Castelle C.J."/>
            <person name="Probst A.J."/>
            <person name="Thomas B.C."/>
            <person name="Singh A."/>
            <person name="Wilkins M.J."/>
            <person name="Karaoz U."/>
            <person name="Brodie E.L."/>
            <person name="Williams K.H."/>
            <person name="Hubbard S.S."/>
            <person name="Banfield J.F."/>
        </authorList>
    </citation>
    <scope>NUCLEOTIDE SEQUENCE [LARGE SCALE GENOMIC DNA]</scope>
</reference>
<dbReference type="AlphaFoldDB" id="A0A1F7YVK2"/>
<accession>A0A1F7YVK2</accession>
<dbReference type="EMBL" id="MGGP01000027">
    <property type="protein sequence ID" value="OGM31362.1"/>
    <property type="molecule type" value="Genomic_DNA"/>
</dbReference>
<sequence length="67" mass="7589">MDQQFYDVKKRAKVSVPVSQVKKTKYERPTKDGGTQVRYALKAEVDGSRLTKFVSKDVWDGIDAPVV</sequence>
<name>A0A1F7YVK2_9BACT</name>
<evidence type="ECO:0000313" key="1">
    <source>
        <dbReference type="EMBL" id="OGM31362.1"/>
    </source>
</evidence>
<gene>
    <name evidence="1" type="ORF">A2803_02545</name>
</gene>